<dbReference type="PANTHER" id="PTHR47153:SF2">
    <property type="entry name" value="LACTATE UTILIZATION PROTEIN B"/>
    <property type="match status" value="1"/>
</dbReference>
<dbReference type="Pfam" id="PF00037">
    <property type="entry name" value="Fer4"/>
    <property type="match status" value="1"/>
</dbReference>
<dbReference type="InterPro" id="IPR004452">
    <property type="entry name" value="LutB/LldF"/>
</dbReference>
<dbReference type="PROSITE" id="PS00198">
    <property type="entry name" value="4FE4S_FER_1"/>
    <property type="match status" value="1"/>
</dbReference>
<evidence type="ECO:0000256" key="2">
    <source>
        <dbReference type="ARBA" id="ARBA00023004"/>
    </source>
</evidence>
<dbReference type="Proteomes" id="UP001199644">
    <property type="component" value="Unassembled WGS sequence"/>
</dbReference>
<gene>
    <name evidence="5" type="ORF">LZC39_13880</name>
</gene>
<feature type="domain" description="4Fe-4S ferredoxin-type" evidence="4">
    <location>
        <begin position="26"/>
        <end position="56"/>
    </location>
</feature>
<evidence type="ECO:0000259" key="4">
    <source>
        <dbReference type="PROSITE" id="PS51379"/>
    </source>
</evidence>
<dbReference type="GO" id="GO:0051536">
    <property type="term" value="F:iron-sulfur cluster binding"/>
    <property type="evidence" value="ECO:0007669"/>
    <property type="project" value="UniProtKB-KW"/>
</dbReference>
<feature type="non-terminal residue" evidence="5">
    <location>
        <position position="68"/>
    </location>
</feature>
<sequence>QIGGHAYQTTYPGPIGEVISPNIFGIDHTGDILNFCSLCGRCSEVCPVQIPLADLIRKLRCDKIGQGE</sequence>
<accession>A0AAW5EJI9</accession>
<evidence type="ECO:0000313" key="6">
    <source>
        <dbReference type="Proteomes" id="UP001199644"/>
    </source>
</evidence>
<dbReference type="GO" id="GO:0046872">
    <property type="term" value="F:metal ion binding"/>
    <property type="evidence" value="ECO:0007669"/>
    <property type="project" value="UniProtKB-KW"/>
</dbReference>
<dbReference type="PANTHER" id="PTHR47153">
    <property type="entry name" value="LACTATE UTILIZATION PROTEIN B"/>
    <property type="match status" value="1"/>
</dbReference>
<dbReference type="InterPro" id="IPR017896">
    <property type="entry name" value="4Fe4S_Fe-S-bd"/>
</dbReference>
<feature type="non-terminal residue" evidence="5">
    <location>
        <position position="1"/>
    </location>
</feature>
<evidence type="ECO:0000313" key="5">
    <source>
        <dbReference type="EMBL" id="MCH3853180.1"/>
    </source>
</evidence>
<keyword evidence="1" id="KW-0479">Metal-binding</keyword>
<organism evidence="5 6">
    <name type="scientific">Campylobacter jejuni</name>
    <dbReference type="NCBI Taxonomy" id="197"/>
    <lineage>
        <taxon>Bacteria</taxon>
        <taxon>Pseudomonadati</taxon>
        <taxon>Campylobacterota</taxon>
        <taxon>Epsilonproteobacteria</taxon>
        <taxon>Campylobacterales</taxon>
        <taxon>Campylobacteraceae</taxon>
        <taxon>Campylobacter</taxon>
    </lineage>
</organism>
<dbReference type="PROSITE" id="PS51379">
    <property type="entry name" value="4FE4S_FER_2"/>
    <property type="match status" value="1"/>
</dbReference>
<proteinExistence type="predicted"/>
<reference evidence="5" key="1">
    <citation type="submission" date="2021-12" db="EMBL/GenBank/DDBJ databases">
        <title>Prevalence of phenicol resistance gene fexA in Campylobacter isolated from poultry supply chain.</title>
        <authorList>
            <person name="Tang B."/>
            <person name="Zheng X."/>
            <person name="Lin J."/>
            <person name="Lin R."/>
            <person name="Yang H."/>
            <person name="Shen Z."/>
            <person name="Xia F."/>
        </authorList>
    </citation>
    <scope>NUCLEOTIDE SEQUENCE</scope>
    <source>
        <strain evidence="5">CJHN2011004</strain>
    </source>
</reference>
<evidence type="ECO:0000256" key="3">
    <source>
        <dbReference type="ARBA" id="ARBA00023014"/>
    </source>
</evidence>
<dbReference type="GO" id="GO:0006089">
    <property type="term" value="P:lactate metabolic process"/>
    <property type="evidence" value="ECO:0007669"/>
    <property type="project" value="InterPro"/>
</dbReference>
<dbReference type="EMBL" id="JAJUOL010000732">
    <property type="protein sequence ID" value="MCH3853180.1"/>
    <property type="molecule type" value="Genomic_DNA"/>
</dbReference>
<protein>
    <submittedName>
        <fullName evidence="5">4Fe-4S binding protein</fullName>
    </submittedName>
</protein>
<dbReference type="InterPro" id="IPR009051">
    <property type="entry name" value="Helical_ferredxn"/>
</dbReference>
<comment type="caution">
    <text evidence="5">The sequence shown here is derived from an EMBL/GenBank/DDBJ whole genome shotgun (WGS) entry which is preliminary data.</text>
</comment>
<keyword evidence="3" id="KW-0411">Iron-sulfur</keyword>
<name>A0AAW5EJI9_CAMJU</name>
<keyword evidence="2" id="KW-0408">Iron</keyword>
<dbReference type="InterPro" id="IPR017900">
    <property type="entry name" value="4Fe4S_Fe_S_CS"/>
</dbReference>
<dbReference type="Gene3D" id="1.10.1060.10">
    <property type="entry name" value="Alpha-helical ferredoxin"/>
    <property type="match status" value="1"/>
</dbReference>
<dbReference type="RefSeq" id="WP_240381814.1">
    <property type="nucleotide sequence ID" value="NZ_JAJUOL010000732.1"/>
</dbReference>
<evidence type="ECO:0000256" key="1">
    <source>
        <dbReference type="ARBA" id="ARBA00022723"/>
    </source>
</evidence>
<dbReference type="SUPFAM" id="SSF46548">
    <property type="entry name" value="alpha-helical ferredoxin"/>
    <property type="match status" value="1"/>
</dbReference>
<dbReference type="AlphaFoldDB" id="A0AAW5EJI9"/>